<evidence type="ECO:0000313" key="10">
    <source>
        <dbReference type="Proteomes" id="UP001597458"/>
    </source>
</evidence>
<feature type="transmembrane region" description="Helical" evidence="8">
    <location>
        <begin position="95"/>
        <end position="115"/>
    </location>
</feature>
<feature type="transmembrane region" description="Helical" evidence="8">
    <location>
        <begin position="309"/>
        <end position="327"/>
    </location>
</feature>
<dbReference type="PANTHER" id="PTHR42810">
    <property type="entry name" value="PURINE PERMEASE C1399.01C-RELATED"/>
    <property type="match status" value="1"/>
</dbReference>
<keyword evidence="4" id="KW-1003">Cell membrane</keyword>
<feature type="transmembrane region" description="Helical" evidence="8">
    <location>
        <begin position="122"/>
        <end position="142"/>
    </location>
</feature>
<feature type="transmembrane region" description="Helical" evidence="8">
    <location>
        <begin position="369"/>
        <end position="389"/>
    </location>
</feature>
<gene>
    <name evidence="9" type="ORF">ACFSTF_01370</name>
</gene>
<evidence type="ECO:0000256" key="7">
    <source>
        <dbReference type="ARBA" id="ARBA00023136"/>
    </source>
</evidence>
<comment type="caution">
    <text evidence="9">The sequence shown here is derived from an EMBL/GenBank/DDBJ whole genome shotgun (WGS) entry which is preliminary data.</text>
</comment>
<feature type="transmembrane region" description="Helical" evidence="8">
    <location>
        <begin position="186"/>
        <end position="205"/>
    </location>
</feature>
<keyword evidence="10" id="KW-1185">Reference proteome</keyword>
<evidence type="ECO:0000256" key="3">
    <source>
        <dbReference type="ARBA" id="ARBA00022448"/>
    </source>
</evidence>
<feature type="transmembrane region" description="Helical" evidence="8">
    <location>
        <begin position="162"/>
        <end position="179"/>
    </location>
</feature>
<dbReference type="InterPro" id="IPR017588">
    <property type="entry name" value="UacT-like"/>
</dbReference>
<keyword evidence="5 8" id="KW-0812">Transmembrane</keyword>
<sequence>MDVKNQPGIIVSLGLQHMLAMYAGAVVVPLIVGGAIGLKGAMLAYLVSIDLAACGLATLLQVWKNRFFGIGLPVVLGCTFTAVTPMIVIGKKYGIEGVCGSIIGAGIILFGLSFILGKIVKFVSPVVIGSVVVIIGLTLIPVAINNVGGGQGAPNFGNPKNLLLAFGVLLFIVLMNRLFTGFLRSISILLGIIVGTIAASFIGMVDFTPVGEAHWFQILKPFSFGMPTFHIDAIITMTIVVLVSLIESTGVYFALSKICQVPINNKLMEKGYRAESLAVVVGGLFNAFPYTTFSQNLGLVQMTKVKSRSVIVVCGVILIVVGFIPKIGVMTTIIPNAVLGGAMIAMFGMVVSAGIKMLSEIDFSKNENLLIIACSVGLGLGVTVQPQLFSKLPSYIQIVTNNGVVAGALMAIILQIIFNFNKSKLDEKDINEEKQDAQII</sequence>
<keyword evidence="6 8" id="KW-1133">Transmembrane helix</keyword>
<evidence type="ECO:0000256" key="6">
    <source>
        <dbReference type="ARBA" id="ARBA00022989"/>
    </source>
</evidence>
<dbReference type="Pfam" id="PF00860">
    <property type="entry name" value="Xan_ur_permease"/>
    <property type="match status" value="1"/>
</dbReference>
<accession>A0ABW5PKV1</accession>
<feature type="transmembrane region" description="Helical" evidence="8">
    <location>
        <begin position="395"/>
        <end position="418"/>
    </location>
</feature>
<evidence type="ECO:0000256" key="5">
    <source>
        <dbReference type="ARBA" id="ARBA00022692"/>
    </source>
</evidence>
<dbReference type="Proteomes" id="UP001597458">
    <property type="component" value="Unassembled WGS sequence"/>
</dbReference>
<name>A0ABW5PKV1_9BACI</name>
<dbReference type="NCBIfam" id="TIGR00801">
    <property type="entry name" value="ncs2"/>
    <property type="match status" value="1"/>
</dbReference>
<feature type="transmembrane region" description="Helical" evidence="8">
    <location>
        <begin position="333"/>
        <end position="357"/>
    </location>
</feature>
<dbReference type="PROSITE" id="PS01116">
    <property type="entry name" value="XANTH_URACIL_PERMASE"/>
    <property type="match status" value="1"/>
</dbReference>
<keyword evidence="7 8" id="KW-0472">Membrane</keyword>
<dbReference type="RefSeq" id="WP_141191930.1">
    <property type="nucleotide sequence ID" value="NZ_JBHUMR010000005.1"/>
</dbReference>
<dbReference type="PANTHER" id="PTHR42810:SF4">
    <property type="entry name" value="URIC ACID TRANSPORTER UACT"/>
    <property type="match status" value="1"/>
</dbReference>
<comment type="subcellular location">
    <subcellularLocation>
        <location evidence="1">Cell membrane</location>
        <topology evidence="1">Multi-pass membrane protein</topology>
    </subcellularLocation>
</comment>
<dbReference type="EMBL" id="JBHUMR010000005">
    <property type="protein sequence ID" value="MFD2615975.1"/>
    <property type="molecule type" value="Genomic_DNA"/>
</dbReference>
<dbReference type="NCBIfam" id="NF037981">
    <property type="entry name" value="NCS2_1"/>
    <property type="match status" value="1"/>
</dbReference>
<proteinExistence type="inferred from homology"/>
<organism evidence="9 10">
    <name type="scientific">Terrilactibacillus laevilacticus</name>
    <dbReference type="NCBI Taxonomy" id="1380157"/>
    <lineage>
        <taxon>Bacteria</taxon>
        <taxon>Bacillati</taxon>
        <taxon>Bacillota</taxon>
        <taxon>Bacilli</taxon>
        <taxon>Bacillales</taxon>
        <taxon>Bacillaceae</taxon>
        <taxon>Terrilactibacillus</taxon>
    </lineage>
</organism>
<keyword evidence="3" id="KW-0813">Transport</keyword>
<protein>
    <submittedName>
        <fullName evidence="9">Nucleobase:cation symporter-2 family protein</fullName>
    </submittedName>
</protein>
<comment type="similarity">
    <text evidence="2">Belongs to the nucleobase:cation symporter-2 (NCS2) (TC 2.A.40) family.</text>
</comment>
<reference evidence="10" key="1">
    <citation type="journal article" date="2019" name="Int. J. Syst. Evol. Microbiol.">
        <title>The Global Catalogue of Microorganisms (GCM) 10K type strain sequencing project: providing services to taxonomists for standard genome sequencing and annotation.</title>
        <authorList>
            <consortium name="The Broad Institute Genomics Platform"/>
            <consortium name="The Broad Institute Genome Sequencing Center for Infectious Disease"/>
            <person name="Wu L."/>
            <person name="Ma J."/>
        </authorList>
    </citation>
    <scope>NUCLEOTIDE SEQUENCE [LARGE SCALE GENOMIC DNA]</scope>
    <source>
        <strain evidence="10">TISTR 2241</strain>
    </source>
</reference>
<evidence type="ECO:0000313" key="9">
    <source>
        <dbReference type="EMBL" id="MFD2615975.1"/>
    </source>
</evidence>
<evidence type="ECO:0000256" key="2">
    <source>
        <dbReference type="ARBA" id="ARBA00008821"/>
    </source>
</evidence>
<evidence type="ECO:0000256" key="1">
    <source>
        <dbReference type="ARBA" id="ARBA00004651"/>
    </source>
</evidence>
<evidence type="ECO:0000256" key="8">
    <source>
        <dbReference type="SAM" id="Phobius"/>
    </source>
</evidence>
<dbReference type="NCBIfam" id="TIGR03173">
    <property type="entry name" value="pbuX"/>
    <property type="match status" value="1"/>
</dbReference>
<dbReference type="InterPro" id="IPR006043">
    <property type="entry name" value="NCS2"/>
</dbReference>
<feature type="transmembrane region" description="Helical" evidence="8">
    <location>
        <begin position="19"/>
        <end position="36"/>
    </location>
</feature>
<feature type="transmembrane region" description="Helical" evidence="8">
    <location>
        <begin position="42"/>
        <end position="60"/>
    </location>
</feature>
<feature type="transmembrane region" description="Helical" evidence="8">
    <location>
        <begin position="233"/>
        <end position="255"/>
    </location>
</feature>
<evidence type="ECO:0000256" key="4">
    <source>
        <dbReference type="ARBA" id="ARBA00022475"/>
    </source>
</evidence>
<dbReference type="InterPro" id="IPR006042">
    <property type="entry name" value="Xan_ur_permease"/>
</dbReference>
<feature type="transmembrane region" description="Helical" evidence="8">
    <location>
        <begin position="67"/>
        <end position="89"/>
    </location>
</feature>